<evidence type="ECO:0000313" key="2">
    <source>
        <dbReference type="Proteomes" id="UP000253759"/>
    </source>
</evidence>
<protein>
    <submittedName>
        <fullName evidence="1">Uncharacterized protein</fullName>
    </submittedName>
</protein>
<comment type="caution">
    <text evidence="1">The sequence shown here is derived from an EMBL/GenBank/DDBJ whole genome shotgun (WGS) entry which is preliminary data.</text>
</comment>
<dbReference type="AlphaFoldDB" id="A0A369W7N9"/>
<name>A0A369W7N9_9HYPH</name>
<dbReference type="Proteomes" id="UP000253759">
    <property type="component" value="Unassembled WGS sequence"/>
</dbReference>
<proteinExistence type="predicted"/>
<accession>A0A369W7N9</accession>
<sequence length="79" mass="8565">MQITNLRPVEGAGSVLARFDIEVTPEIKLLDWSLKKGGRVFPPSPRHGSPAAHLAPTLIAEITRLAMEGVRQHDRTAAA</sequence>
<dbReference type="EMBL" id="QQNH01000002">
    <property type="protein sequence ID" value="RDE10353.1"/>
    <property type="molecule type" value="Genomic_DNA"/>
</dbReference>
<organism evidence="1 2">
    <name type="scientific">Pelagibacterium lacus</name>
    <dbReference type="NCBI Taxonomy" id="2282655"/>
    <lineage>
        <taxon>Bacteria</taxon>
        <taxon>Pseudomonadati</taxon>
        <taxon>Pseudomonadota</taxon>
        <taxon>Alphaproteobacteria</taxon>
        <taxon>Hyphomicrobiales</taxon>
        <taxon>Devosiaceae</taxon>
        <taxon>Pelagibacterium</taxon>
    </lineage>
</organism>
<dbReference type="OrthoDB" id="8261813at2"/>
<keyword evidence="2" id="KW-1185">Reference proteome</keyword>
<reference evidence="2" key="1">
    <citation type="submission" date="2018-07" db="EMBL/GenBank/DDBJ databases">
        <authorList>
            <person name="Liu B.-T."/>
            <person name="Du Z."/>
        </authorList>
    </citation>
    <scope>NUCLEOTIDE SEQUENCE [LARGE SCALE GENOMIC DNA]</scope>
    <source>
        <strain evidence="2">XYN52</strain>
    </source>
</reference>
<dbReference type="RefSeq" id="WP_114644646.1">
    <property type="nucleotide sequence ID" value="NZ_QQNH01000002.1"/>
</dbReference>
<evidence type="ECO:0000313" key="1">
    <source>
        <dbReference type="EMBL" id="RDE10353.1"/>
    </source>
</evidence>
<gene>
    <name evidence="1" type="ORF">DVH29_02910</name>
</gene>